<proteinExistence type="predicted"/>
<dbReference type="Pfam" id="PF10263">
    <property type="entry name" value="SprT-like"/>
    <property type="match status" value="1"/>
</dbReference>
<dbReference type="AlphaFoldDB" id="A0A944MH52"/>
<feature type="domain" description="SprT-like" evidence="2">
    <location>
        <begin position="13"/>
        <end position="113"/>
    </location>
</feature>
<comment type="caution">
    <text evidence="3">The sequence shown here is derived from an EMBL/GenBank/DDBJ whole genome shotgun (WGS) entry which is preliminary data.</text>
</comment>
<sequence>MKSPTHSFYRYLEAAYDHFNKALFNGRLPTCLLTVQREKNVMGYFSANRWTDPQGTVVHEIAVNPAYFARHNLLEVLQTIVHEMVHNWQHCFGKPSRNGYHNKEWAEKMDLIGLIPSSTGRPGGRRTGQKVSDYPKPGGAFERAARTFIRQSKGLPWVDRIAALSPSCQQRERDTGWDEDLTELGTGDRMDEEQFAALLHCPISELFHDLVPSEQLQLAARKKVKSRYTCAHCQTNVWGKPGLKLVCGECGNAYEEYEAV</sequence>
<accession>A0A944MH52</accession>
<feature type="region of interest" description="Disordered" evidence="1">
    <location>
        <begin position="116"/>
        <end position="136"/>
    </location>
</feature>
<dbReference type="InterPro" id="IPR006640">
    <property type="entry name" value="SprT-like_domain"/>
</dbReference>
<dbReference type="Proteomes" id="UP000770889">
    <property type="component" value="Unassembled WGS sequence"/>
</dbReference>
<dbReference type="EMBL" id="JAHHGM010000023">
    <property type="protein sequence ID" value="MBT2990870.1"/>
    <property type="molecule type" value="Genomic_DNA"/>
</dbReference>
<evidence type="ECO:0000313" key="4">
    <source>
        <dbReference type="Proteomes" id="UP000770889"/>
    </source>
</evidence>
<name>A0A944MH52_9GAMM</name>
<reference evidence="3 4" key="1">
    <citation type="submission" date="2021-05" db="EMBL/GenBank/DDBJ databases">
        <title>Genetic and Functional Diversity in Clade A Lucinid endosymbionts from the Bahamas.</title>
        <authorList>
            <person name="Giani N.M."/>
            <person name="Engel A.S."/>
            <person name="Campbell B.J."/>
        </authorList>
    </citation>
    <scope>NUCLEOTIDE SEQUENCE [LARGE SCALE GENOMIC DNA]</scope>
    <source>
        <strain evidence="3">LUC16012Gg_MoonRockCtena</strain>
    </source>
</reference>
<dbReference type="GO" id="GO:0006950">
    <property type="term" value="P:response to stress"/>
    <property type="evidence" value="ECO:0007669"/>
    <property type="project" value="UniProtKB-ARBA"/>
</dbReference>
<evidence type="ECO:0000313" key="3">
    <source>
        <dbReference type="EMBL" id="MBT2990870.1"/>
    </source>
</evidence>
<gene>
    <name evidence="3" type="ORF">KME65_18075</name>
</gene>
<evidence type="ECO:0000259" key="2">
    <source>
        <dbReference type="Pfam" id="PF10263"/>
    </source>
</evidence>
<evidence type="ECO:0000256" key="1">
    <source>
        <dbReference type="SAM" id="MobiDB-lite"/>
    </source>
</evidence>
<protein>
    <submittedName>
        <fullName evidence="3">SprT-like domain-containing protein</fullName>
    </submittedName>
</protein>
<organism evidence="3 4">
    <name type="scientific">Candidatus Thiodiazotropha taylori</name>
    <dbReference type="NCBI Taxonomy" id="2792791"/>
    <lineage>
        <taxon>Bacteria</taxon>
        <taxon>Pseudomonadati</taxon>
        <taxon>Pseudomonadota</taxon>
        <taxon>Gammaproteobacteria</taxon>
        <taxon>Chromatiales</taxon>
        <taxon>Sedimenticolaceae</taxon>
        <taxon>Candidatus Thiodiazotropha</taxon>
    </lineage>
</organism>